<feature type="region of interest" description="Disordered" evidence="1">
    <location>
        <begin position="64"/>
        <end position="87"/>
    </location>
</feature>
<gene>
    <name evidence="2" type="ORF">CathTA2_2495</name>
</gene>
<evidence type="ECO:0000313" key="3">
    <source>
        <dbReference type="Proteomes" id="UP000010716"/>
    </source>
</evidence>
<dbReference type="AlphaFoldDB" id="F5L9J0"/>
<comment type="caution">
    <text evidence="2">The sequence shown here is derived from an EMBL/GenBank/DDBJ whole genome shotgun (WGS) entry which is preliminary data.</text>
</comment>
<name>F5L9J0_CALTT</name>
<reference evidence="2 3" key="1">
    <citation type="journal article" date="2011" name="J. Bacteriol.">
        <title>Draft genome sequence of the thermoalkaliphilic Caldalkalibacillus thermarum strain TA2.A1.</title>
        <authorList>
            <person name="Kalamorz F."/>
            <person name="Keis S."/>
            <person name="McMillan D.G."/>
            <person name="Olsson K."/>
            <person name="Stanton J.A."/>
            <person name="Stockwell P."/>
            <person name="Black M.A."/>
            <person name="Klingeman D.M."/>
            <person name="Land M.L."/>
            <person name="Han C.S."/>
            <person name="Martin S.L."/>
            <person name="Becher S.A."/>
            <person name="Peddie C.J."/>
            <person name="Morgan H.W."/>
            <person name="Matthies D."/>
            <person name="Preiss L."/>
            <person name="Meier T."/>
            <person name="Brown S.D."/>
            <person name="Cook G.M."/>
        </authorList>
    </citation>
    <scope>NUCLEOTIDE SEQUENCE [LARGE SCALE GENOMIC DNA]</scope>
    <source>
        <strain evidence="2 3">TA2.A1</strain>
    </source>
</reference>
<evidence type="ECO:0000313" key="2">
    <source>
        <dbReference type="EMBL" id="EGL81977.1"/>
    </source>
</evidence>
<protein>
    <submittedName>
        <fullName evidence="2">Spore germination protein</fullName>
    </submittedName>
</protein>
<dbReference type="EMBL" id="AFCE01000158">
    <property type="protein sequence ID" value="EGL81977.1"/>
    <property type="molecule type" value="Genomic_DNA"/>
</dbReference>
<evidence type="ECO:0000256" key="1">
    <source>
        <dbReference type="SAM" id="MobiDB-lite"/>
    </source>
</evidence>
<proteinExistence type="predicted"/>
<organism evidence="2 3">
    <name type="scientific">Caldalkalibacillus thermarum (strain TA2.A1)</name>
    <dbReference type="NCBI Taxonomy" id="986075"/>
    <lineage>
        <taxon>Bacteria</taxon>
        <taxon>Bacillati</taxon>
        <taxon>Bacillota</taxon>
        <taxon>Bacilli</taxon>
        <taxon>Bacillales</taxon>
        <taxon>Bacillaceae</taxon>
        <taxon>Caldalkalibacillus</taxon>
    </lineage>
</organism>
<dbReference type="Proteomes" id="UP000010716">
    <property type="component" value="Unassembled WGS sequence"/>
</dbReference>
<sequence length="87" mass="9809">MSIYDCIKKYNLALAMHIKGEQLENEHKRLLKGQETMNIMKEALQSPYFRLELLQLLSQVAKEMEGQQQGGQGQQQQSDQGGGGGEQ</sequence>
<accession>F5L9J0</accession>